<evidence type="ECO:0000313" key="3">
    <source>
        <dbReference type="Proteomes" id="UP001251217"/>
    </source>
</evidence>
<evidence type="ECO:0000256" key="1">
    <source>
        <dbReference type="SAM" id="MobiDB-lite"/>
    </source>
</evidence>
<keyword evidence="3" id="KW-1185">Reference proteome</keyword>
<evidence type="ECO:0000313" key="2">
    <source>
        <dbReference type="EMBL" id="MDR7169055.1"/>
    </source>
</evidence>
<sequence>MTDPLVPDDNEIRRQARMEINHMLDVYEEQKARLTEIHAHLDSVRIQARSVDGTVEVSVDSAGIVTGITLQPAALRNKPDDLARKLTEVIREAATHAEKYTLDAMTPVTEIVGTLPDLPDLIPGAPSLREPFPADTAEGFAGHDDAP</sequence>
<dbReference type="InterPro" id="IPR036894">
    <property type="entry name" value="YbaB-like_sf"/>
</dbReference>
<dbReference type="Proteomes" id="UP001251217">
    <property type="component" value="Unassembled WGS sequence"/>
</dbReference>
<dbReference type="InterPro" id="IPR004401">
    <property type="entry name" value="YbaB/EbfC"/>
</dbReference>
<proteinExistence type="predicted"/>
<protein>
    <submittedName>
        <fullName evidence="2">DNA-binding protein YbaB</fullName>
    </submittedName>
</protein>
<reference evidence="2 3" key="1">
    <citation type="submission" date="2023-07" db="EMBL/GenBank/DDBJ databases">
        <title>Sorghum-associated microbial communities from plants grown in Nebraska, USA.</title>
        <authorList>
            <person name="Schachtman D."/>
        </authorList>
    </citation>
    <scope>NUCLEOTIDE SEQUENCE [LARGE SCALE GENOMIC DNA]</scope>
    <source>
        <strain evidence="2 3">4272</strain>
    </source>
</reference>
<dbReference type="GO" id="GO:0003677">
    <property type="term" value="F:DNA binding"/>
    <property type="evidence" value="ECO:0007669"/>
    <property type="project" value="UniProtKB-KW"/>
</dbReference>
<feature type="region of interest" description="Disordered" evidence="1">
    <location>
        <begin position="123"/>
        <end position="147"/>
    </location>
</feature>
<dbReference type="EMBL" id="JAVDWW010000004">
    <property type="protein sequence ID" value="MDR7169055.1"/>
    <property type="molecule type" value="Genomic_DNA"/>
</dbReference>
<dbReference type="Pfam" id="PF02575">
    <property type="entry name" value="YbaB_DNA_bd"/>
    <property type="match status" value="1"/>
</dbReference>
<dbReference type="SUPFAM" id="SSF82607">
    <property type="entry name" value="YbaB-like"/>
    <property type="match status" value="1"/>
</dbReference>
<organism evidence="2 3">
    <name type="scientific">Nocardia kruczakiae</name>
    <dbReference type="NCBI Taxonomy" id="261477"/>
    <lineage>
        <taxon>Bacteria</taxon>
        <taxon>Bacillati</taxon>
        <taxon>Actinomycetota</taxon>
        <taxon>Actinomycetes</taxon>
        <taxon>Mycobacteriales</taxon>
        <taxon>Nocardiaceae</taxon>
        <taxon>Nocardia</taxon>
    </lineage>
</organism>
<gene>
    <name evidence="2" type="ORF">J2W56_002796</name>
</gene>
<keyword evidence="2" id="KW-0238">DNA-binding</keyword>
<comment type="caution">
    <text evidence="2">The sequence shown here is derived from an EMBL/GenBank/DDBJ whole genome shotgun (WGS) entry which is preliminary data.</text>
</comment>
<name>A0ABU1XEU2_9NOCA</name>
<dbReference type="Gene3D" id="3.30.1310.10">
    <property type="entry name" value="Nucleoid-associated protein YbaB-like domain"/>
    <property type="match status" value="1"/>
</dbReference>
<dbReference type="RefSeq" id="WP_310401948.1">
    <property type="nucleotide sequence ID" value="NZ_JAVDWW010000004.1"/>
</dbReference>
<accession>A0ABU1XEU2</accession>